<dbReference type="SUPFAM" id="SSF102400">
    <property type="entry name" value="DNA polymerase III chi subunit"/>
    <property type="match status" value="1"/>
</dbReference>
<dbReference type="Proteomes" id="UP000030377">
    <property type="component" value="Unassembled WGS sequence"/>
</dbReference>
<evidence type="ECO:0000313" key="1">
    <source>
        <dbReference type="EMBL" id="KGT76655.1"/>
    </source>
</evidence>
<dbReference type="GO" id="GO:0032298">
    <property type="term" value="P:positive regulation of DNA-templated DNA replication initiation"/>
    <property type="evidence" value="ECO:0007669"/>
    <property type="project" value="TreeGrafter"/>
</dbReference>
<dbReference type="GO" id="GO:0006260">
    <property type="term" value="P:DNA replication"/>
    <property type="evidence" value="ECO:0007669"/>
    <property type="project" value="InterPro"/>
</dbReference>
<dbReference type="GO" id="GO:0003677">
    <property type="term" value="F:DNA binding"/>
    <property type="evidence" value="ECO:0007669"/>
    <property type="project" value="InterPro"/>
</dbReference>
<dbReference type="RefSeq" id="WP_014495779.1">
    <property type="nucleotide sequence ID" value="NZ_BJNK01000001.1"/>
</dbReference>
<dbReference type="PATRIC" id="fig|375.37.peg.6432"/>
<accession>A0A0A3XQI2</accession>
<dbReference type="GeneID" id="64069322"/>
<evidence type="ECO:0000313" key="3">
    <source>
        <dbReference type="Proteomes" id="UP000030377"/>
    </source>
</evidence>
<dbReference type="InterPro" id="IPR036768">
    <property type="entry name" value="PolIII_chi_sf"/>
</dbReference>
<protein>
    <submittedName>
        <fullName evidence="1">DNA polymerase III subunit chi</fullName>
    </submittedName>
</protein>
<comment type="caution">
    <text evidence="1">The sequence shown here is derived from an EMBL/GenBank/DDBJ whole genome shotgun (WGS) entry which is preliminary data.</text>
</comment>
<dbReference type="Pfam" id="PF04364">
    <property type="entry name" value="DNA_pol3_chi"/>
    <property type="match status" value="1"/>
</dbReference>
<organism evidence="1 3">
    <name type="scientific">Bradyrhizobium japonicum</name>
    <dbReference type="NCBI Taxonomy" id="375"/>
    <lineage>
        <taxon>Bacteria</taxon>
        <taxon>Pseudomonadati</taxon>
        <taxon>Pseudomonadota</taxon>
        <taxon>Alphaproteobacteria</taxon>
        <taxon>Hyphomicrobiales</taxon>
        <taxon>Nitrobacteraceae</taxon>
        <taxon>Bradyrhizobium</taxon>
    </lineage>
</organism>
<dbReference type="Gene3D" id="3.40.50.10110">
    <property type="entry name" value="DNA polymerase III subunit chi"/>
    <property type="match status" value="1"/>
</dbReference>
<dbReference type="InterPro" id="IPR007459">
    <property type="entry name" value="DNA_pol3_chi"/>
</dbReference>
<evidence type="ECO:0000313" key="4">
    <source>
        <dbReference type="Proteomes" id="UP000193335"/>
    </source>
</evidence>
<dbReference type="FunFam" id="3.40.50.10110:FF:000006">
    <property type="entry name" value="DNA polymerase III subunit chi"/>
    <property type="match status" value="1"/>
</dbReference>
<proteinExistence type="predicted"/>
<sequence length="150" mass="17262">MTEVLFYHLQNMTVENVLPPLLEKSLERGWRVVVQSTSPERADALDAHLWTYRDDSFLPHATWRVNDAADQPIVLAIEEDNPNGANVRFLVDNAALPQDAQGYERMVLLFNGDDPDALAFARSAWTDCKARGFDVTYWQADERGRWQRRN</sequence>
<evidence type="ECO:0000313" key="2">
    <source>
        <dbReference type="EMBL" id="OSJ28644.1"/>
    </source>
</evidence>
<reference evidence="1 3" key="1">
    <citation type="submission" date="2014-09" db="EMBL/GenBank/DDBJ databases">
        <title>Draft genome of Bradyrhizobium japonicum Is-34.</title>
        <authorList>
            <person name="Tsurumaru H."/>
            <person name="Yamakawa T."/>
            <person name="Hashimoto S."/>
            <person name="Okizaki K."/>
            <person name="Kanesaki Y."/>
            <person name="Yoshikawa H."/>
            <person name="Yajima S."/>
        </authorList>
    </citation>
    <scope>NUCLEOTIDE SEQUENCE [LARGE SCALE GENOMIC DNA]</scope>
    <source>
        <strain evidence="1 3">Is-34</strain>
    </source>
</reference>
<dbReference type="PANTHER" id="PTHR38767">
    <property type="entry name" value="DNA POLYMERASE III SUBUNIT CHI"/>
    <property type="match status" value="1"/>
</dbReference>
<dbReference type="EMBL" id="JRPN01000020">
    <property type="protein sequence ID" value="KGT76655.1"/>
    <property type="molecule type" value="Genomic_DNA"/>
</dbReference>
<dbReference type="AlphaFoldDB" id="A0A0A3XQI2"/>
<dbReference type="STRING" id="375.BKD09_RS29610"/>
<reference evidence="2 4" key="2">
    <citation type="submission" date="2017-03" db="EMBL/GenBank/DDBJ databases">
        <title>Whole genome sequences of fourteen strains of Bradyrhizobium canariense and one strain of Bradyrhizobium japonicum isolated from Lupinus (Papilionoideae: Genisteae) species in Algeria.</title>
        <authorList>
            <person name="Crovadore J."/>
            <person name="Chekireb D."/>
            <person name="Brachmann A."/>
            <person name="Chablais R."/>
            <person name="Cochard B."/>
            <person name="Lefort F."/>
        </authorList>
    </citation>
    <scope>NUCLEOTIDE SEQUENCE [LARGE SCALE GENOMIC DNA]</scope>
    <source>
        <strain evidence="2 4">UBMA197</strain>
    </source>
</reference>
<dbReference type="PANTHER" id="PTHR38767:SF1">
    <property type="entry name" value="DNA POLYMERASE III SUBUNIT CHI"/>
    <property type="match status" value="1"/>
</dbReference>
<dbReference type="KEGG" id="bjp:RN69_27640"/>
<dbReference type="eggNOG" id="COG2927">
    <property type="taxonomic scope" value="Bacteria"/>
</dbReference>
<name>A0A0A3XQI2_BRAJP</name>
<dbReference type="GO" id="GO:0003887">
    <property type="term" value="F:DNA-directed DNA polymerase activity"/>
    <property type="evidence" value="ECO:0007669"/>
    <property type="project" value="InterPro"/>
</dbReference>
<dbReference type="NCBIfam" id="NF004347">
    <property type="entry name" value="PRK05728.1-4"/>
    <property type="match status" value="1"/>
</dbReference>
<gene>
    <name evidence="2" type="ORF">BSZ19_30015</name>
    <name evidence="1" type="ORF">MA20_28220</name>
</gene>
<dbReference type="EMBL" id="NAFL01000269">
    <property type="protein sequence ID" value="OSJ28644.1"/>
    <property type="molecule type" value="Genomic_DNA"/>
</dbReference>
<dbReference type="Proteomes" id="UP000193335">
    <property type="component" value="Unassembled WGS sequence"/>
</dbReference>